<reference evidence="1 2" key="1">
    <citation type="submission" date="2023-12" db="EMBL/GenBank/DDBJ databases">
        <title>A high-quality genome assembly for Dillenia turbinata (Dilleniales).</title>
        <authorList>
            <person name="Chanderbali A."/>
        </authorList>
    </citation>
    <scope>NUCLEOTIDE SEQUENCE [LARGE SCALE GENOMIC DNA]</scope>
    <source>
        <strain evidence="1">LSX21</strain>
        <tissue evidence="1">Leaf</tissue>
    </source>
</reference>
<comment type="caution">
    <text evidence="1">The sequence shown here is derived from an EMBL/GenBank/DDBJ whole genome shotgun (WGS) entry which is preliminary data.</text>
</comment>
<dbReference type="Proteomes" id="UP001370490">
    <property type="component" value="Unassembled WGS sequence"/>
</dbReference>
<sequence>TFVTNSISFPSVNVKLPEKLTAIGDSCQTDIGALRRLHQMKYIQIWTLQRPHILRRHNQWSKTLSIVKLFQAYDLQRAGSDSRTDWFCRRTFFAKTDIPASVSSRHARSLRRARFLHRREIWMRASSEMLTDLRSHFKASFVTASKREKREGMKGRSSDWALRESR</sequence>
<gene>
    <name evidence="1" type="ORF">RJ641_032157</name>
</gene>
<dbReference type="EMBL" id="JBAMMX010000006">
    <property type="protein sequence ID" value="KAK6938649.1"/>
    <property type="molecule type" value="Genomic_DNA"/>
</dbReference>
<organism evidence="1 2">
    <name type="scientific">Dillenia turbinata</name>
    <dbReference type="NCBI Taxonomy" id="194707"/>
    <lineage>
        <taxon>Eukaryota</taxon>
        <taxon>Viridiplantae</taxon>
        <taxon>Streptophyta</taxon>
        <taxon>Embryophyta</taxon>
        <taxon>Tracheophyta</taxon>
        <taxon>Spermatophyta</taxon>
        <taxon>Magnoliopsida</taxon>
        <taxon>eudicotyledons</taxon>
        <taxon>Gunneridae</taxon>
        <taxon>Pentapetalae</taxon>
        <taxon>Dilleniales</taxon>
        <taxon>Dilleniaceae</taxon>
        <taxon>Dillenia</taxon>
    </lineage>
</organism>
<evidence type="ECO:0000313" key="1">
    <source>
        <dbReference type="EMBL" id="KAK6938649.1"/>
    </source>
</evidence>
<keyword evidence="2" id="KW-1185">Reference proteome</keyword>
<name>A0AAN8VRE4_9MAGN</name>
<accession>A0AAN8VRE4</accession>
<proteinExistence type="predicted"/>
<evidence type="ECO:0000313" key="2">
    <source>
        <dbReference type="Proteomes" id="UP001370490"/>
    </source>
</evidence>
<protein>
    <submittedName>
        <fullName evidence="1">Uncharacterized protein</fullName>
    </submittedName>
</protein>
<dbReference type="AlphaFoldDB" id="A0AAN8VRE4"/>
<feature type="non-terminal residue" evidence="1">
    <location>
        <position position="1"/>
    </location>
</feature>